<evidence type="ECO:0000256" key="3">
    <source>
        <dbReference type="ARBA" id="ARBA00022532"/>
    </source>
</evidence>
<dbReference type="PRINTS" id="PR00143">
    <property type="entry name" value="CITRTSNTHASE"/>
</dbReference>
<dbReference type="PANTHER" id="PTHR42871:SF1">
    <property type="entry name" value="CITRATE SYNTHASE"/>
    <property type="match status" value="1"/>
</dbReference>
<comment type="similarity">
    <text evidence="2 7 9">Belongs to the citrate synthase family.</text>
</comment>
<sequence length="427" mass="47323">MSEYNITYPEGELELKVRKATEGPSGLEIGSLLKQTGQVTLDTGFVNTASCVSSITYIDGDEGILRYRGYPIEQLAEGSSFLEASYLLIHGELPSATQLQSFTTRIQHHTLLHEEMRRFFDGFPRDAHPMAVLSSAVSALSTFYQDSLNPFDEEQVEISTIRLMAKVPTIASYAYKKAIGQPMLYPDNSLGYVENFLRMTFGVPATPYEIDPVAVKVLDMLLLLHADHEQNCSTSTVRLVGSSQANLFASVSAGVNALFGPLHGGANQAVLEMLQDIQADGGDVASFVRKVKNKEDGVRLMGFGHRVYKNYDPRAALVKKAAQEVLGRMAQPDPLLDLAMQLEEIALADDFFVSRKLYPNVDFYTGLIYKAMGFPTTMFTVLFALGRLPGWIAQWREMIKDPDTKIGRPRQVYTGYGARDYTPIAAR</sequence>
<dbReference type="InterPro" id="IPR024176">
    <property type="entry name" value="Citrate_synthase_bac-typ"/>
</dbReference>
<evidence type="ECO:0000256" key="4">
    <source>
        <dbReference type="ARBA" id="ARBA00022679"/>
    </source>
</evidence>
<comment type="catalytic activity">
    <reaction evidence="5 8">
        <text>oxaloacetate + acetyl-CoA + H2O = citrate + CoA + H(+)</text>
        <dbReference type="Rhea" id="RHEA:16845"/>
        <dbReference type="ChEBI" id="CHEBI:15377"/>
        <dbReference type="ChEBI" id="CHEBI:15378"/>
        <dbReference type="ChEBI" id="CHEBI:16452"/>
        <dbReference type="ChEBI" id="CHEBI:16947"/>
        <dbReference type="ChEBI" id="CHEBI:57287"/>
        <dbReference type="ChEBI" id="CHEBI:57288"/>
        <dbReference type="EC" id="2.3.3.16"/>
    </reaction>
</comment>
<dbReference type="EMBL" id="BAABAT010000003">
    <property type="protein sequence ID" value="GAA4245666.1"/>
    <property type="molecule type" value="Genomic_DNA"/>
</dbReference>
<dbReference type="CDD" id="cd06114">
    <property type="entry name" value="EcCS_like"/>
    <property type="match status" value="1"/>
</dbReference>
<reference evidence="11" key="1">
    <citation type="journal article" date="2019" name="Int. J. Syst. Evol. Microbiol.">
        <title>The Global Catalogue of Microorganisms (GCM) 10K type strain sequencing project: providing services to taxonomists for standard genome sequencing and annotation.</title>
        <authorList>
            <consortium name="The Broad Institute Genomics Platform"/>
            <consortium name="The Broad Institute Genome Sequencing Center for Infectious Disease"/>
            <person name="Wu L."/>
            <person name="Ma J."/>
        </authorList>
    </citation>
    <scope>NUCLEOTIDE SEQUENCE [LARGE SCALE GENOMIC DNA]</scope>
    <source>
        <strain evidence="11">JCM 17441</strain>
    </source>
</reference>
<dbReference type="InterPro" id="IPR036969">
    <property type="entry name" value="Citrate_synthase_sf"/>
</dbReference>
<keyword evidence="4 7" id="KW-0808">Transferase</keyword>
<dbReference type="NCBIfam" id="TIGR01798">
    <property type="entry name" value="cit_synth_I"/>
    <property type="match status" value="1"/>
</dbReference>
<dbReference type="Gene3D" id="1.10.230.10">
    <property type="entry name" value="Cytochrome P450-Terp, domain 2"/>
    <property type="match status" value="1"/>
</dbReference>
<dbReference type="InterPro" id="IPR010953">
    <property type="entry name" value="Citrate_synthase_typ-I"/>
</dbReference>
<accession>A0ABP8D0H4</accession>
<evidence type="ECO:0000256" key="8">
    <source>
        <dbReference type="RuleBase" id="RU003370"/>
    </source>
</evidence>
<dbReference type="SUPFAM" id="SSF48256">
    <property type="entry name" value="Citrate synthase"/>
    <property type="match status" value="1"/>
</dbReference>
<evidence type="ECO:0000256" key="9">
    <source>
        <dbReference type="RuleBase" id="RU003406"/>
    </source>
</evidence>
<name>A0ABP8D0H4_9ACTN</name>
<dbReference type="Gene3D" id="1.10.580.10">
    <property type="entry name" value="Citrate Synthase, domain 1"/>
    <property type="match status" value="1"/>
</dbReference>
<dbReference type="PANTHER" id="PTHR42871">
    <property type="entry name" value="CITRATE SYNTHASE"/>
    <property type="match status" value="1"/>
</dbReference>
<keyword evidence="3 8" id="KW-0816">Tricarboxylic acid cycle</keyword>
<dbReference type="Gene3D" id="2.20.28.60">
    <property type="match status" value="1"/>
</dbReference>
<dbReference type="NCBIfam" id="NF004126">
    <property type="entry name" value="PRK05614.1"/>
    <property type="match status" value="1"/>
</dbReference>
<keyword evidence="11" id="KW-1185">Reference proteome</keyword>
<dbReference type="Proteomes" id="UP001500620">
    <property type="component" value="Unassembled WGS sequence"/>
</dbReference>
<dbReference type="PROSITE" id="PS00480">
    <property type="entry name" value="CITRATE_SYNTHASE"/>
    <property type="match status" value="1"/>
</dbReference>
<dbReference type="RefSeq" id="WP_345122478.1">
    <property type="nucleotide sequence ID" value="NZ_BAABAT010000003.1"/>
</dbReference>
<evidence type="ECO:0000256" key="6">
    <source>
        <dbReference type="NCBIfam" id="TIGR01798"/>
    </source>
</evidence>
<evidence type="ECO:0000256" key="5">
    <source>
        <dbReference type="ARBA" id="ARBA00049288"/>
    </source>
</evidence>
<evidence type="ECO:0000313" key="10">
    <source>
        <dbReference type="EMBL" id="GAA4245666.1"/>
    </source>
</evidence>
<evidence type="ECO:0000256" key="7">
    <source>
        <dbReference type="PIRNR" id="PIRNR001369"/>
    </source>
</evidence>
<dbReference type="InterPro" id="IPR002020">
    <property type="entry name" value="Citrate_synthase"/>
</dbReference>
<comment type="pathway">
    <text evidence="1 8">Carbohydrate metabolism; tricarboxylic acid cycle; isocitrate from oxaloacetate: step 1/2.</text>
</comment>
<proteinExistence type="inferred from homology"/>
<organism evidence="10 11">
    <name type="scientific">Dactylosporangium darangshiense</name>
    <dbReference type="NCBI Taxonomy" id="579108"/>
    <lineage>
        <taxon>Bacteria</taxon>
        <taxon>Bacillati</taxon>
        <taxon>Actinomycetota</taxon>
        <taxon>Actinomycetes</taxon>
        <taxon>Micromonosporales</taxon>
        <taxon>Micromonosporaceae</taxon>
        <taxon>Dactylosporangium</taxon>
    </lineage>
</organism>
<dbReference type="InterPro" id="IPR019810">
    <property type="entry name" value="Citrate_synthase_AS"/>
</dbReference>
<evidence type="ECO:0000256" key="2">
    <source>
        <dbReference type="ARBA" id="ARBA00010566"/>
    </source>
</evidence>
<gene>
    <name evidence="10" type="ORF">GCM10022255_013900</name>
</gene>
<dbReference type="PIRSF" id="PIRSF001369">
    <property type="entry name" value="Citrate_synth"/>
    <property type="match status" value="1"/>
</dbReference>
<dbReference type="InterPro" id="IPR016143">
    <property type="entry name" value="Citrate_synth-like_sm_a-sub"/>
</dbReference>
<dbReference type="Pfam" id="PF00285">
    <property type="entry name" value="Citrate_synt"/>
    <property type="match status" value="1"/>
</dbReference>
<evidence type="ECO:0000256" key="1">
    <source>
        <dbReference type="ARBA" id="ARBA00004751"/>
    </source>
</evidence>
<protein>
    <recommendedName>
        <fullName evidence="6 7">Citrate synthase</fullName>
    </recommendedName>
</protein>
<comment type="caution">
    <text evidence="10">The sequence shown here is derived from an EMBL/GenBank/DDBJ whole genome shotgun (WGS) entry which is preliminary data.</text>
</comment>
<evidence type="ECO:0000313" key="11">
    <source>
        <dbReference type="Proteomes" id="UP001500620"/>
    </source>
</evidence>
<dbReference type="InterPro" id="IPR016142">
    <property type="entry name" value="Citrate_synth-like_lrg_a-sub"/>
</dbReference>